<gene>
    <name evidence="1" type="ORF">M23134_07835</name>
</gene>
<organism evidence="1 2">
    <name type="scientific">Microscilla marina ATCC 23134</name>
    <dbReference type="NCBI Taxonomy" id="313606"/>
    <lineage>
        <taxon>Bacteria</taxon>
        <taxon>Pseudomonadati</taxon>
        <taxon>Bacteroidota</taxon>
        <taxon>Cytophagia</taxon>
        <taxon>Cytophagales</taxon>
        <taxon>Microscillaceae</taxon>
        <taxon>Microscilla</taxon>
    </lineage>
</organism>
<protein>
    <submittedName>
        <fullName evidence="1">Uncharacterized protein</fullName>
    </submittedName>
</protein>
<dbReference type="AlphaFoldDB" id="A1ZLI3"/>
<dbReference type="OrthoDB" id="799440at2"/>
<evidence type="ECO:0000313" key="1">
    <source>
        <dbReference type="EMBL" id="EAY28737.1"/>
    </source>
</evidence>
<dbReference type="Proteomes" id="UP000004095">
    <property type="component" value="Unassembled WGS sequence"/>
</dbReference>
<sequence length="91" mass="10216">MKDLLLDENFDITNQIGEATDQTTEIVVMSHKGSFKQYPSIGVNALDFMKGEVRLNALESKIKLELAVDGAQITAADFRNLPFKIEARWQS</sequence>
<name>A1ZLI3_MICM2</name>
<dbReference type="EMBL" id="AAWS01000014">
    <property type="protein sequence ID" value="EAY28737.1"/>
    <property type="molecule type" value="Genomic_DNA"/>
</dbReference>
<dbReference type="RefSeq" id="WP_002697470.1">
    <property type="nucleotide sequence ID" value="NZ_AAWS01000014.1"/>
</dbReference>
<keyword evidence="2" id="KW-1185">Reference proteome</keyword>
<accession>A1ZLI3</accession>
<comment type="caution">
    <text evidence="1">The sequence shown here is derived from an EMBL/GenBank/DDBJ whole genome shotgun (WGS) entry which is preliminary data.</text>
</comment>
<evidence type="ECO:0000313" key="2">
    <source>
        <dbReference type="Proteomes" id="UP000004095"/>
    </source>
</evidence>
<proteinExistence type="predicted"/>
<reference evidence="1 2" key="1">
    <citation type="submission" date="2007-01" db="EMBL/GenBank/DDBJ databases">
        <authorList>
            <person name="Haygood M."/>
            <person name="Podell S."/>
            <person name="Anderson C."/>
            <person name="Hopkinson B."/>
            <person name="Roe K."/>
            <person name="Barbeau K."/>
            <person name="Gaasterland T."/>
            <person name="Ferriera S."/>
            <person name="Johnson J."/>
            <person name="Kravitz S."/>
            <person name="Beeson K."/>
            <person name="Sutton G."/>
            <person name="Rogers Y.-H."/>
            <person name="Friedman R."/>
            <person name="Frazier M."/>
            <person name="Venter J.C."/>
        </authorList>
    </citation>
    <scope>NUCLEOTIDE SEQUENCE [LARGE SCALE GENOMIC DNA]</scope>
    <source>
        <strain evidence="1 2">ATCC 23134</strain>
    </source>
</reference>